<evidence type="ECO:0000256" key="2">
    <source>
        <dbReference type="ARBA" id="ARBA00023125"/>
    </source>
</evidence>
<evidence type="ECO:0000313" key="5">
    <source>
        <dbReference type="EMBL" id="MFD2112230.1"/>
    </source>
</evidence>
<proteinExistence type="inferred from homology"/>
<sequence>MKTAAAKDASAHESTGLQLLEANRADPLGVCVRNALKFYLENMADHEATGLYSLVMEEVERPLFETVLNHTNGNLSHASRMLGMTRSTLRKRLNDYGIERDL</sequence>
<dbReference type="RefSeq" id="WP_386026342.1">
    <property type="nucleotide sequence ID" value="NZ_JBHUHX010000021.1"/>
</dbReference>
<dbReference type="Proteomes" id="UP001597337">
    <property type="component" value="Unassembled WGS sequence"/>
</dbReference>
<keyword evidence="2" id="KW-0238">DNA-binding</keyword>
<dbReference type="Gene3D" id="1.10.10.60">
    <property type="entry name" value="Homeodomain-like"/>
    <property type="match status" value="1"/>
</dbReference>
<dbReference type="PRINTS" id="PR01590">
    <property type="entry name" value="HTHFIS"/>
</dbReference>
<comment type="caution">
    <text evidence="5">The sequence shown here is derived from an EMBL/GenBank/DDBJ whole genome shotgun (WGS) entry which is preliminary data.</text>
</comment>
<dbReference type="InterPro" id="IPR009057">
    <property type="entry name" value="Homeodomain-like_sf"/>
</dbReference>
<gene>
    <name evidence="5" type="ORF">ACFSJC_10305</name>
</gene>
<accession>A0ABW4Y894</accession>
<dbReference type="PANTHER" id="PTHR47918:SF1">
    <property type="entry name" value="DNA-BINDING PROTEIN FIS"/>
    <property type="match status" value="1"/>
</dbReference>
<dbReference type="SUPFAM" id="SSF46689">
    <property type="entry name" value="Homeodomain-like"/>
    <property type="match status" value="1"/>
</dbReference>
<dbReference type="PANTHER" id="PTHR47918">
    <property type="entry name" value="DNA-BINDING PROTEIN FIS"/>
    <property type="match status" value="1"/>
</dbReference>
<dbReference type="InterPro" id="IPR050207">
    <property type="entry name" value="Trans_regulatory_Fis"/>
</dbReference>
<organism evidence="5 6">
    <name type="scientific">Thiorhodococcus fuscus</name>
    <dbReference type="NCBI Taxonomy" id="527200"/>
    <lineage>
        <taxon>Bacteria</taxon>
        <taxon>Pseudomonadati</taxon>
        <taxon>Pseudomonadota</taxon>
        <taxon>Gammaproteobacteria</taxon>
        <taxon>Chromatiales</taxon>
        <taxon>Chromatiaceae</taxon>
        <taxon>Thiorhodococcus</taxon>
    </lineage>
</organism>
<evidence type="ECO:0000256" key="3">
    <source>
        <dbReference type="ARBA" id="ARBA00029540"/>
    </source>
</evidence>
<evidence type="ECO:0000259" key="4">
    <source>
        <dbReference type="Pfam" id="PF02954"/>
    </source>
</evidence>
<comment type="similarity">
    <text evidence="1">Belongs to the transcriptional regulatory Fis family.</text>
</comment>
<dbReference type="PRINTS" id="PR01591">
    <property type="entry name" value="DNABINDNGFIS"/>
</dbReference>
<name>A0ABW4Y894_9GAMM</name>
<protein>
    <recommendedName>
        <fullName evidence="3">Putative Fis-like DNA-binding protein</fullName>
    </recommendedName>
</protein>
<keyword evidence="6" id="KW-1185">Reference proteome</keyword>
<dbReference type="InterPro" id="IPR002197">
    <property type="entry name" value="HTH_Fis"/>
</dbReference>
<evidence type="ECO:0000256" key="1">
    <source>
        <dbReference type="ARBA" id="ARBA00008559"/>
    </source>
</evidence>
<evidence type="ECO:0000313" key="6">
    <source>
        <dbReference type="Proteomes" id="UP001597337"/>
    </source>
</evidence>
<dbReference type="Pfam" id="PF02954">
    <property type="entry name" value="HTH_8"/>
    <property type="match status" value="1"/>
</dbReference>
<reference evidence="6" key="1">
    <citation type="journal article" date="2019" name="Int. J. Syst. Evol. Microbiol.">
        <title>The Global Catalogue of Microorganisms (GCM) 10K type strain sequencing project: providing services to taxonomists for standard genome sequencing and annotation.</title>
        <authorList>
            <consortium name="The Broad Institute Genomics Platform"/>
            <consortium name="The Broad Institute Genome Sequencing Center for Infectious Disease"/>
            <person name="Wu L."/>
            <person name="Ma J."/>
        </authorList>
    </citation>
    <scope>NUCLEOTIDE SEQUENCE [LARGE SCALE GENOMIC DNA]</scope>
    <source>
        <strain evidence="6">KACC 12597</strain>
    </source>
</reference>
<feature type="domain" description="DNA binding HTH" evidence="4">
    <location>
        <begin position="56"/>
        <end position="96"/>
    </location>
</feature>
<dbReference type="EMBL" id="JBHUHX010000021">
    <property type="protein sequence ID" value="MFD2112230.1"/>
    <property type="molecule type" value="Genomic_DNA"/>
</dbReference>
<dbReference type="InterPro" id="IPR005412">
    <property type="entry name" value="Fis_DNA-bd"/>
</dbReference>